<feature type="domain" description="VWFA" evidence="16">
    <location>
        <begin position="153"/>
        <end position="329"/>
    </location>
</feature>
<dbReference type="PROSITE" id="PS00022">
    <property type="entry name" value="EGF_1"/>
    <property type="match status" value="2"/>
</dbReference>
<dbReference type="PANTHER" id="PTHR24020">
    <property type="entry name" value="COLLAGEN ALPHA"/>
    <property type="match status" value="1"/>
</dbReference>
<dbReference type="GO" id="GO:0005509">
    <property type="term" value="F:calcium ion binding"/>
    <property type="evidence" value="ECO:0007669"/>
    <property type="project" value="InterPro"/>
</dbReference>
<dbReference type="Pfam" id="PF00008">
    <property type="entry name" value="EGF"/>
    <property type="match status" value="2"/>
</dbReference>
<dbReference type="FunFam" id="3.40.50.410:FF:000004">
    <property type="entry name" value="collagen alpha-6(VI) chain"/>
    <property type="match status" value="1"/>
</dbReference>
<dbReference type="FunFam" id="2.10.25.10:FF:000391">
    <property type="entry name" value="Weary, isoform C"/>
    <property type="match status" value="1"/>
</dbReference>
<name>A0AAV4FZD1_9GAST</name>
<dbReference type="GO" id="GO:0005581">
    <property type="term" value="C:collagen trimer"/>
    <property type="evidence" value="ECO:0007669"/>
    <property type="project" value="UniProtKB-KW"/>
</dbReference>
<keyword evidence="12 14" id="KW-1015">Disulfide bond</keyword>
<feature type="domain" description="EGF-like" evidence="15">
    <location>
        <begin position="336"/>
        <end position="372"/>
    </location>
</feature>
<organism evidence="17 18">
    <name type="scientific">Elysia marginata</name>
    <dbReference type="NCBI Taxonomy" id="1093978"/>
    <lineage>
        <taxon>Eukaryota</taxon>
        <taxon>Metazoa</taxon>
        <taxon>Spiralia</taxon>
        <taxon>Lophotrochozoa</taxon>
        <taxon>Mollusca</taxon>
        <taxon>Gastropoda</taxon>
        <taxon>Heterobranchia</taxon>
        <taxon>Euthyneura</taxon>
        <taxon>Panpulmonata</taxon>
        <taxon>Sacoglossa</taxon>
        <taxon>Placobranchoidea</taxon>
        <taxon>Plakobranchidae</taxon>
        <taxon>Elysia</taxon>
    </lineage>
</organism>
<dbReference type="PANTHER" id="PTHR24020:SF84">
    <property type="entry name" value="VWFA DOMAIN-CONTAINING PROTEIN"/>
    <property type="match status" value="1"/>
</dbReference>
<evidence type="ECO:0000256" key="2">
    <source>
        <dbReference type="ARBA" id="ARBA00004613"/>
    </source>
</evidence>
<evidence type="ECO:0000259" key="16">
    <source>
        <dbReference type="PROSITE" id="PS50234"/>
    </source>
</evidence>
<keyword evidence="18" id="KW-1185">Reference proteome</keyword>
<dbReference type="InterPro" id="IPR002035">
    <property type="entry name" value="VWF_A"/>
</dbReference>
<evidence type="ECO:0000256" key="1">
    <source>
        <dbReference type="ARBA" id="ARBA00004251"/>
    </source>
</evidence>
<evidence type="ECO:0000256" key="9">
    <source>
        <dbReference type="ARBA" id="ARBA00022837"/>
    </source>
</evidence>
<dbReference type="Gene3D" id="3.40.50.410">
    <property type="entry name" value="von Willebrand factor, type A domain"/>
    <property type="match status" value="3"/>
</dbReference>
<keyword evidence="9" id="KW-0106">Calcium</keyword>
<dbReference type="PRINTS" id="PR00453">
    <property type="entry name" value="VWFADOMAIN"/>
</dbReference>
<feature type="disulfide bond" evidence="14">
    <location>
        <begin position="135"/>
        <end position="144"/>
    </location>
</feature>
<dbReference type="GO" id="GO:0007154">
    <property type="term" value="P:cell communication"/>
    <property type="evidence" value="ECO:0007669"/>
    <property type="project" value="UniProtKB-ARBA"/>
</dbReference>
<evidence type="ECO:0000313" key="18">
    <source>
        <dbReference type="Proteomes" id="UP000762676"/>
    </source>
</evidence>
<keyword evidence="4" id="KW-0964">Secreted</keyword>
<dbReference type="InterPro" id="IPR050525">
    <property type="entry name" value="ECM_Assembly_Org"/>
</dbReference>
<evidence type="ECO:0000256" key="12">
    <source>
        <dbReference type="ARBA" id="ARBA00023157"/>
    </source>
</evidence>
<keyword evidence="11" id="KW-0472">Membrane</keyword>
<feature type="domain" description="EGF-like" evidence="15">
    <location>
        <begin position="109"/>
        <end position="145"/>
    </location>
</feature>
<dbReference type="PROSITE" id="PS50234">
    <property type="entry name" value="VWFA"/>
    <property type="match status" value="3"/>
</dbReference>
<comment type="subcellular location">
    <subcellularLocation>
        <location evidence="1">Cell membrane</location>
        <topology evidence="1">Single-pass type I membrane protein</topology>
    </subcellularLocation>
    <subcellularLocation>
        <location evidence="2">Secreted</location>
    </subcellularLocation>
</comment>
<dbReference type="SMART" id="SM00179">
    <property type="entry name" value="EGF_CA"/>
    <property type="match status" value="2"/>
</dbReference>
<evidence type="ECO:0000256" key="14">
    <source>
        <dbReference type="PROSITE-ProRule" id="PRU00076"/>
    </source>
</evidence>
<evidence type="ECO:0000256" key="10">
    <source>
        <dbReference type="ARBA" id="ARBA00022989"/>
    </source>
</evidence>
<keyword evidence="8" id="KW-0677">Repeat</keyword>
<dbReference type="AlphaFoldDB" id="A0AAV4FZD1"/>
<reference evidence="17 18" key="1">
    <citation type="journal article" date="2021" name="Elife">
        <title>Chloroplast acquisition without the gene transfer in kleptoplastic sea slugs, Plakobranchus ocellatus.</title>
        <authorList>
            <person name="Maeda T."/>
            <person name="Takahashi S."/>
            <person name="Yoshida T."/>
            <person name="Shimamura S."/>
            <person name="Takaki Y."/>
            <person name="Nagai Y."/>
            <person name="Toyoda A."/>
            <person name="Suzuki Y."/>
            <person name="Arimoto A."/>
            <person name="Ishii H."/>
            <person name="Satoh N."/>
            <person name="Nishiyama T."/>
            <person name="Hasebe M."/>
            <person name="Maruyama T."/>
            <person name="Minagawa J."/>
            <person name="Obokata J."/>
            <person name="Shigenobu S."/>
        </authorList>
    </citation>
    <scope>NUCLEOTIDE SEQUENCE [LARGE SCALE GENOMIC DNA]</scope>
</reference>
<keyword evidence="17" id="KW-0176">Collagen</keyword>
<dbReference type="CDD" id="cd00054">
    <property type="entry name" value="EGF_CA"/>
    <property type="match status" value="2"/>
</dbReference>
<evidence type="ECO:0000256" key="8">
    <source>
        <dbReference type="ARBA" id="ARBA00022737"/>
    </source>
</evidence>
<dbReference type="PROSITE" id="PS00010">
    <property type="entry name" value="ASX_HYDROXYL"/>
    <property type="match status" value="1"/>
</dbReference>
<evidence type="ECO:0000313" key="17">
    <source>
        <dbReference type="EMBL" id="GFR78033.1"/>
    </source>
</evidence>
<dbReference type="PROSITE" id="PS50026">
    <property type="entry name" value="EGF_3"/>
    <property type="match status" value="2"/>
</dbReference>
<keyword evidence="6" id="KW-0812">Transmembrane</keyword>
<dbReference type="GO" id="GO:0005886">
    <property type="term" value="C:plasma membrane"/>
    <property type="evidence" value="ECO:0007669"/>
    <property type="project" value="UniProtKB-SubCell"/>
</dbReference>
<dbReference type="CDD" id="cd01472">
    <property type="entry name" value="vWA_collagen"/>
    <property type="match status" value="1"/>
</dbReference>
<keyword evidence="7" id="KW-0732">Signal</keyword>
<evidence type="ECO:0000256" key="5">
    <source>
        <dbReference type="ARBA" id="ARBA00022536"/>
    </source>
</evidence>
<dbReference type="SMART" id="SM00181">
    <property type="entry name" value="EGF"/>
    <property type="match status" value="2"/>
</dbReference>
<dbReference type="Pfam" id="PF00092">
    <property type="entry name" value="VWA"/>
    <property type="match status" value="2"/>
</dbReference>
<dbReference type="SUPFAM" id="SSF53300">
    <property type="entry name" value="vWA-like"/>
    <property type="match status" value="3"/>
</dbReference>
<dbReference type="Gene3D" id="2.10.25.10">
    <property type="entry name" value="Laminin"/>
    <property type="match status" value="2"/>
</dbReference>
<evidence type="ECO:0000256" key="3">
    <source>
        <dbReference type="ARBA" id="ARBA00022475"/>
    </source>
</evidence>
<protein>
    <submittedName>
        <fullName evidence="17">Collagen alpha-3(VI) chain</fullName>
    </submittedName>
</protein>
<evidence type="ECO:0000256" key="6">
    <source>
        <dbReference type="ARBA" id="ARBA00022692"/>
    </source>
</evidence>
<keyword evidence="3" id="KW-1003">Cell membrane</keyword>
<proteinExistence type="predicted"/>
<keyword evidence="5 14" id="KW-0245">EGF-like domain</keyword>
<keyword evidence="10" id="KW-1133">Transmembrane helix</keyword>
<feature type="domain" description="VWFA" evidence="16">
    <location>
        <begin position="380"/>
        <end position="555"/>
    </location>
</feature>
<dbReference type="InterPro" id="IPR001881">
    <property type="entry name" value="EGF-like_Ca-bd_dom"/>
</dbReference>
<feature type="domain" description="VWFA" evidence="16">
    <location>
        <begin position="1"/>
        <end position="106"/>
    </location>
</feature>
<comment type="caution">
    <text evidence="17">The sequence shown here is derived from an EMBL/GenBank/DDBJ whole genome shotgun (WGS) entry which is preliminary data.</text>
</comment>
<sequence>MKGNPDLEAAMRVVDGIVSGESAGNREDVQDYVVLFTRRIGSEETVAKINSLKARGVRVYGVGIGLTKTDRVYLDASVSSPLDETRYFLDFADELKDISTDFIDFVCQAKDYCADKPCQNGGTCANGPRTFICSCPTGFAGSDCSRTCDDRADIVFLIDSSGSVGFENFILIKHFMNHMVDTLNIGIDNSRVGVVTYSDDSRTEVYLDDHFDKMELESGISGISYEYGNTNTAAGIKMVRNRLFSGNRGDRLDVPNFLVILTDGLSNINSESTLPEAELARKEGIHIITIGVGISSYDWELIAMASEPKATNVFEVKTFQDLDDISEKIFDLSCRDGKVCESDPCQNGGTCKPGIGVFTCVCPQGYIGERCEINCERNKDIAFVIDTSSLGDENFHLLLDYVSNVVKRISKDQQDHKFALIRYSTQVRTLFSFERYETPEQVIGAIQSTAYIPGYTNTAGGLRNALRLFQSSYGQRATADDVVVLITDGQSNYDYWDTQPAATELKQAGVKVMALGIGLSDDTEIKGIASSSEDVHKVSSYQDLKQFEDIIIDNVCKADDSVPPL</sequence>
<dbReference type="FunFam" id="2.10.25.10:FF:000255">
    <property type="entry name" value="Sushi, nidogen and EGF-like domains 1"/>
    <property type="match status" value="1"/>
</dbReference>
<dbReference type="CDD" id="cd01450">
    <property type="entry name" value="vWFA_subfamily_ECM"/>
    <property type="match status" value="1"/>
</dbReference>
<dbReference type="GO" id="GO:0005576">
    <property type="term" value="C:extracellular region"/>
    <property type="evidence" value="ECO:0007669"/>
    <property type="project" value="UniProtKB-SubCell"/>
</dbReference>
<comment type="caution">
    <text evidence="14">Lacks conserved residue(s) required for the propagation of feature annotation.</text>
</comment>
<dbReference type="InterPro" id="IPR000152">
    <property type="entry name" value="EGF-type_Asp/Asn_hydroxyl_site"/>
</dbReference>
<evidence type="ECO:0000256" key="4">
    <source>
        <dbReference type="ARBA" id="ARBA00022525"/>
    </source>
</evidence>
<dbReference type="SMART" id="SM00327">
    <property type="entry name" value="VWA"/>
    <property type="match status" value="2"/>
</dbReference>
<gene>
    <name evidence="17" type="ORF">ElyMa_005839800</name>
</gene>
<evidence type="ECO:0000256" key="13">
    <source>
        <dbReference type="ARBA" id="ARBA00023180"/>
    </source>
</evidence>
<evidence type="ECO:0000256" key="7">
    <source>
        <dbReference type="ARBA" id="ARBA00022729"/>
    </source>
</evidence>
<dbReference type="InterPro" id="IPR036465">
    <property type="entry name" value="vWFA_dom_sf"/>
</dbReference>
<keyword evidence="13" id="KW-0325">Glycoprotein</keyword>
<feature type="disulfide bond" evidence="14">
    <location>
        <begin position="362"/>
        <end position="371"/>
    </location>
</feature>
<dbReference type="GO" id="GO:0023052">
    <property type="term" value="P:signaling"/>
    <property type="evidence" value="ECO:0007669"/>
    <property type="project" value="UniProtKB-ARBA"/>
</dbReference>
<evidence type="ECO:0000259" key="15">
    <source>
        <dbReference type="PROSITE" id="PS50026"/>
    </source>
</evidence>
<dbReference type="Proteomes" id="UP000762676">
    <property type="component" value="Unassembled WGS sequence"/>
</dbReference>
<dbReference type="EMBL" id="BMAT01011726">
    <property type="protein sequence ID" value="GFR78033.1"/>
    <property type="molecule type" value="Genomic_DNA"/>
</dbReference>
<evidence type="ECO:0000256" key="11">
    <source>
        <dbReference type="ARBA" id="ARBA00023136"/>
    </source>
</evidence>
<dbReference type="InterPro" id="IPR000742">
    <property type="entry name" value="EGF"/>
</dbReference>
<accession>A0AAV4FZD1</accession>